<feature type="region of interest" description="Disordered" evidence="3">
    <location>
        <begin position="342"/>
        <end position="366"/>
    </location>
</feature>
<dbReference type="GO" id="GO:0008233">
    <property type="term" value="F:peptidase activity"/>
    <property type="evidence" value="ECO:0007669"/>
    <property type="project" value="UniProtKB-KW"/>
</dbReference>
<accession>A0A8F4STB9</accession>
<dbReference type="SMART" id="SM00355">
    <property type="entry name" value="ZnF_C2H2"/>
    <property type="match status" value="2"/>
</dbReference>
<name>A0A8F4STB9_9VIRU</name>
<keyword evidence="1" id="KW-0645">Protease</keyword>
<protein>
    <submittedName>
        <fullName evidence="6">Putative replicase</fullName>
    </submittedName>
</protein>
<proteinExistence type="predicted"/>
<dbReference type="InterPro" id="IPR013087">
    <property type="entry name" value="Znf_C2H2_type"/>
</dbReference>
<feature type="compositionally biased region" description="Polar residues" evidence="3">
    <location>
        <begin position="598"/>
        <end position="609"/>
    </location>
</feature>
<evidence type="ECO:0000256" key="4">
    <source>
        <dbReference type="SAM" id="Phobius"/>
    </source>
</evidence>
<evidence type="ECO:0000313" key="6">
    <source>
        <dbReference type="EMBL" id="QXF78548.1"/>
    </source>
</evidence>
<dbReference type="EMBL" id="MN725051">
    <property type="protein sequence ID" value="QXF78548.1"/>
    <property type="molecule type" value="Genomic_RNA"/>
</dbReference>
<evidence type="ECO:0000259" key="5">
    <source>
        <dbReference type="SMART" id="SM00355"/>
    </source>
</evidence>
<keyword evidence="4" id="KW-0812">Transmembrane</keyword>
<feature type="compositionally biased region" description="Acidic residues" evidence="3">
    <location>
        <begin position="342"/>
        <end position="357"/>
    </location>
</feature>
<feature type="compositionally biased region" description="Basic residues" evidence="3">
    <location>
        <begin position="618"/>
        <end position="628"/>
    </location>
</feature>
<evidence type="ECO:0000256" key="2">
    <source>
        <dbReference type="ARBA" id="ARBA00022801"/>
    </source>
</evidence>
<dbReference type="SUPFAM" id="SSF50494">
    <property type="entry name" value="Trypsin-like serine proteases"/>
    <property type="match status" value="1"/>
</dbReference>
<dbReference type="Gene3D" id="3.30.160.60">
    <property type="entry name" value="Classic Zinc Finger"/>
    <property type="match status" value="1"/>
</dbReference>
<evidence type="ECO:0000256" key="3">
    <source>
        <dbReference type="SAM" id="MobiDB-lite"/>
    </source>
</evidence>
<sequence length="678" mass="73428">MNRWLAVLPTMLLCLGAWDVAEVLTGGALKGYFQRRVDSWFPKPTKTRFERAAETMSGIFDGVANTTERVVNSVGGGVAGTLETNTEWLKGVLWSWLVILFLVASIAAIIVVLVGIMRYVYQRASDYMVRPIVWRLRGISYEAVRPGSGFVPADIPSYQISVRKPGLFADQHSGYCIRVSDDYAVVPRHVMPDGDMVILVGHSGEKIALANPSLTLSVMPDLAYLYVGKSNFAKLGAKVAPPARTDGGHATITGPLGASSGLLRKAQMVGTLCYSGSTVAGMSGAAYVIGSKVVGVHHGVVDGKSYNFGTATQLIAEEVKKLVTFESSEDLGRRAGFYEGDESDVDYGSDGDEDDEDRLGRKGGRRRKRRGIMKRSAWNDEDVTRYVHKVGDVVDGMFVGASWADVIPESALSEGRKAKPKETKVKTKIHVPDASVNLQFIGQNDEEKECVYAVKAQCSCDCSGTIDKMAEDVNKAIVNLETRLATVEKEMVRRAQPADPHPCPEAGCDAVCSSPEKLANHRASSHPVKYTCTQCPYSNVSAALLAEHVKGAHKEPVEFVCVCGEKCRTALRLANHQTHCPKVNMPAFKGESAIPSDTGATSKTVNQRAPSFLGRKSNSPRRTTRRSSRSSTSSAERERSPALEEILSGMTKSLQSIEECLRKTQPSTAGPSSGAQRN</sequence>
<keyword evidence="4" id="KW-0472">Membrane</keyword>
<feature type="compositionally biased region" description="Polar residues" evidence="3">
    <location>
        <begin position="664"/>
        <end position="678"/>
    </location>
</feature>
<feature type="domain" description="C2H2-type" evidence="5">
    <location>
        <begin position="530"/>
        <end position="553"/>
    </location>
</feature>
<feature type="region of interest" description="Disordered" evidence="3">
    <location>
        <begin position="591"/>
        <end position="678"/>
    </location>
</feature>
<feature type="transmembrane region" description="Helical" evidence="4">
    <location>
        <begin position="93"/>
        <end position="121"/>
    </location>
</feature>
<keyword evidence="2" id="KW-0378">Hydrolase</keyword>
<feature type="domain" description="C2H2-type" evidence="5">
    <location>
        <begin position="501"/>
        <end position="526"/>
    </location>
</feature>
<dbReference type="InterPro" id="IPR009003">
    <property type="entry name" value="Peptidase_S1_PA"/>
</dbReference>
<reference evidence="6" key="1">
    <citation type="submission" date="2019-11" db="EMBL/GenBank/DDBJ databases">
        <title>Complexity of the virome associated to tospovirus-transmitting thrips species.</title>
        <authorList>
            <person name="Chiapello M."/>
            <person name="Bosco L."/>
            <person name="Ciuffo M."/>
            <person name="Ottati S."/>
            <person name="Vallino M."/>
            <person name="Salem N."/>
            <person name="Rosa C."/>
            <person name="Tavella L."/>
            <person name="Turina M."/>
        </authorList>
    </citation>
    <scope>NUCLEOTIDE SEQUENCE</scope>
    <source>
        <strain evidence="6">THR-A_DN18812_c0_g1_i1</strain>
    </source>
</reference>
<dbReference type="GO" id="GO:0006508">
    <property type="term" value="P:proteolysis"/>
    <property type="evidence" value="ECO:0007669"/>
    <property type="project" value="UniProtKB-KW"/>
</dbReference>
<organism evidence="6">
    <name type="scientific">Frankliniella occidentalis associated sobemo-like virus 2</name>
    <dbReference type="NCBI Taxonomy" id="2854219"/>
    <lineage>
        <taxon>Viruses</taxon>
        <taxon>Riboviria</taxon>
        <taxon>Orthornavirae</taxon>
        <taxon>Pisuviricota</taxon>
        <taxon>Pisoniviricetes</taxon>
        <taxon>Sobelivirales</taxon>
        <taxon>Solemoviridae</taxon>
    </lineage>
</organism>
<keyword evidence="4" id="KW-1133">Transmembrane helix</keyword>
<evidence type="ECO:0000256" key="1">
    <source>
        <dbReference type="ARBA" id="ARBA00022670"/>
    </source>
</evidence>